<dbReference type="PANTHER" id="PTHR38042:SF1">
    <property type="entry name" value="UROPORPHYRINOGEN-III SYNTHASE, CHLOROPLASTIC"/>
    <property type="match status" value="1"/>
</dbReference>
<keyword evidence="5 7" id="KW-0627">Porphyrin biosynthesis</keyword>
<dbReference type="EC" id="4.2.1.75" evidence="3 7"/>
<feature type="chain" id="PRO_5032911175" description="Uroporphyrinogen-III synthase" evidence="8">
    <location>
        <begin position="19"/>
        <end position="282"/>
    </location>
</feature>
<dbReference type="GO" id="GO:0006780">
    <property type="term" value="P:uroporphyrinogen III biosynthetic process"/>
    <property type="evidence" value="ECO:0007669"/>
    <property type="project" value="UniProtKB-UniRule"/>
</dbReference>
<gene>
    <name evidence="10" type="ORF">JKP88DRAFT_265664</name>
</gene>
<evidence type="ECO:0000259" key="9">
    <source>
        <dbReference type="Pfam" id="PF02602"/>
    </source>
</evidence>
<dbReference type="Pfam" id="PF02602">
    <property type="entry name" value="HEM4"/>
    <property type="match status" value="1"/>
</dbReference>
<comment type="caution">
    <text evidence="10">The sequence shown here is derived from an EMBL/GenBank/DDBJ whole genome shotgun (WGS) entry which is preliminary data.</text>
</comment>
<dbReference type="OrthoDB" id="443551at2759"/>
<feature type="signal peptide" evidence="8">
    <location>
        <begin position="1"/>
        <end position="18"/>
    </location>
</feature>
<name>A0A835YHW0_9STRA</name>
<proteinExistence type="inferred from homology"/>
<dbReference type="GO" id="GO:0006782">
    <property type="term" value="P:protoporphyrinogen IX biosynthetic process"/>
    <property type="evidence" value="ECO:0007669"/>
    <property type="project" value="UniProtKB-UniRule"/>
</dbReference>
<dbReference type="InterPro" id="IPR039793">
    <property type="entry name" value="UROS/Hem4"/>
</dbReference>
<dbReference type="InterPro" id="IPR036108">
    <property type="entry name" value="4pyrrol_syn_uPrphyn_synt_sf"/>
</dbReference>
<feature type="domain" description="Tetrapyrrole biosynthesis uroporphyrinogen III synthase" evidence="9">
    <location>
        <begin position="48"/>
        <end position="266"/>
    </location>
</feature>
<dbReference type="InterPro" id="IPR003754">
    <property type="entry name" value="4pyrrol_synth_uPrphyn_synth"/>
</dbReference>
<evidence type="ECO:0000256" key="8">
    <source>
        <dbReference type="SAM" id="SignalP"/>
    </source>
</evidence>
<dbReference type="EMBL" id="JAFCMP010000545">
    <property type="protein sequence ID" value="KAG5175801.1"/>
    <property type="molecule type" value="Genomic_DNA"/>
</dbReference>
<comment type="pathway">
    <text evidence="1 7">Porphyrin-containing compound metabolism; protoporphyrin-IX biosynthesis; coproporphyrinogen-III from 5-aminolevulinate: step 3/4.</text>
</comment>
<evidence type="ECO:0000256" key="5">
    <source>
        <dbReference type="ARBA" id="ARBA00023244"/>
    </source>
</evidence>
<organism evidence="10 11">
    <name type="scientific">Tribonema minus</name>
    <dbReference type="NCBI Taxonomy" id="303371"/>
    <lineage>
        <taxon>Eukaryota</taxon>
        <taxon>Sar</taxon>
        <taxon>Stramenopiles</taxon>
        <taxon>Ochrophyta</taxon>
        <taxon>PX clade</taxon>
        <taxon>Xanthophyceae</taxon>
        <taxon>Tribonematales</taxon>
        <taxon>Tribonemataceae</taxon>
        <taxon>Tribonema</taxon>
    </lineage>
</organism>
<evidence type="ECO:0000256" key="3">
    <source>
        <dbReference type="ARBA" id="ARBA00013109"/>
    </source>
</evidence>
<dbReference type="CDD" id="cd06578">
    <property type="entry name" value="HemD"/>
    <property type="match status" value="1"/>
</dbReference>
<dbReference type="Gene3D" id="3.40.50.10090">
    <property type="match status" value="2"/>
</dbReference>
<evidence type="ECO:0000256" key="2">
    <source>
        <dbReference type="ARBA" id="ARBA00008133"/>
    </source>
</evidence>
<dbReference type="GO" id="GO:0004852">
    <property type="term" value="F:uroporphyrinogen-III synthase activity"/>
    <property type="evidence" value="ECO:0007669"/>
    <property type="project" value="UniProtKB-UniRule"/>
</dbReference>
<dbReference type="UniPathway" id="UPA00251">
    <property type="reaction ID" value="UER00320"/>
</dbReference>
<evidence type="ECO:0000256" key="6">
    <source>
        <dbReference type="ARBA" id="ARBA00048617"/>
    </source>
</evidence>
<evidence type="ECO:0000256" key="1">
    <source>
        <dbReference type="ARBA" id="ARBA00004772"/>
    </source>
</evidence>
<evidence type="ECO:0000256" key="4">
    <source>
        <dbReference type="ARBA" id="ARBA00023239"/>
    </source>
</evidence>
<reference evidence="10" key="1">
    <citation type="submission" date="2021-02" db="EMBL/GenBank/DDBJ databases">
        <title>First Annotated Genome of the Yellow-green Alga Tribonema minus.</title>
        <authorList>
            <person name="Mahan K.M."/>
        </authorList>
    </citation>
    <scope>NUCLEOTIDE SEQUENCE</scope>
    <source>
        <strain evidence="10">UTEX B ZZ1240</strain>
    </source>
</reference>
<protein>
    <recommendedName>
        <fullName evidence="3 7">Uroporphyrinogen-III synthase</fullName>
        <ecNumber evidence="3 7">4.2.1.75</ecNumber>
    </recommendedName>
</protein>
<comment type="catalytic activity">
    <reaction evidence="6 7">
        <text>hydroxymethylbilane = uroporphyrinogen III + H2O</text>
        <dbReference type="Rhea" id="RHEA:18965"/>
        <dbReference type="ChEBI" id="CHEBI:15377"/>
        <dbReference type="ChEBI" id="CHEBI:57308"/>
        <dbReference type="ChEBI" id="CHEBI:57845"/>
        <dbReference type="EC" id="4.2.1.75"/>
    </reaction>
</comment>
<keyword evidence="4 7" id="KW-0456">Lyase</keyword>
<evidence type="ECO:0000256" key="7">
    <source>
        <dbReference type="RuleBase" id="RU366031"/>
    </source>
</evidence>
<dbReference type="SUPFAM" id="SSF69618">
    <property type="entry name" value="HemD-like"/>
    <property type="match status" value="1"/>
</dbReference>
<comment type="similarity">
    <text evidence="2 7">Belongs to the uroporphyrinogen-III synthase family.</text>
</comment>
<dbReference type="AlphaFoldDB" id="A0A835YHW0"/>
<dbReference type="Proteomes" id="UP000664859">
    <property type="component" value="Unassembled WGS sequence"/>
</dbReference>
<dbReference type="PANTHER" id="PTHR38042">
    <property type="entry name" value="UROPORPHYRINOGEN-III SYNTHASE, CHLOROPLASTIC"/>
    <property type="match status" value="1"/>
</dbReference>
<comment type="function">
    <text evidence="7">Catalyzes cyclization of the linear tetrapyrrole, hydroxymethylbilane, to the macrocyclic uroporphyrinogen III.</text>
</comment>
<keyword evidence="11" id="KW-1185">Reference proteome</keyword>
<accession>A0A835YHW0</accession>
<sequence length="282" mass="28778">MWAHVAAAFALHLSACAAWSGGNAWVMSAGGTSRTVALTREAGNNGKLEALLVAKGINCVEVPCIAFTDGPDSAQLPQHLASGAYDYVIVTSPESAKVFLQAWDAAERPNVSVACVGTATGDALRARGLEPAFTPSRAYGEDLAAEIPLPPSAAVGEGGAPRVLYPASTRAPGTVQEGLEARGFHVVRLNTYDTGAAAWSDADLSNAARAAVAAFGSPSAVKAWVSHMGVEAAAAACIGVTSAKAAKAAGWADDRIFWPEKPGMPGWAQAVEEALAGVPQKV</sequence>
<evidence type="ECO:0000313" key="10">
    <source>
        <dbReference type="EMBL" id="KAG5175801.1"/>
    </source>
</evidence>
<evidence type="ECO:0000313" key="11">
    <source>
        <dbReference type="Proteomes" id="UP000664859"/>
    </source>
</evidence>
<keyword evidence="8" id="KW-0732">Signal</keyword>